<dbReference type="KEGG" id="rom:EI983_07020"/>
<keyword evidence="1" id="KW-0812">Transmembrane</keyword>
<keyword evidence="1" id="KW-1133">Transmembrane helix</keyword>
<feature type="transmembrane region" description="Helical" evidence="1">
    <location>
        <begin position="7"/>
        <end position="28"/>
    </location>
</feature>
<dbReference type="AlphaFoldDB" id="A0A6I6ILU2"/>
<dbReference type="RefSeq" id="WP_157706672.1">
    <property type="nucleotide sequence ID" value="NZ_CP034348.1"/>
</dbReference>
<dbReference type="Proteomes" id="UP000428330">
    <property type="component" value="Chromosome"/>
</dbReference>
<evidence type="ECO:0000313" key="3">
    <source>
        <dbReference type="Proteomes" id="UP000428330"/>
    </source>
</evidence>
<dbReference type="OrthoDB" id="8016862at2"/>
<evidence type="ECO:0000313" key="2">
    <source>
        <dbReference type="EMBL" id="QGX98040.1"/>
    </source>
</evidence>
<reference evidence="3" key="1">
    <citation type="submission" date="2018-12" db="EMBL/GenBank/DDBJ databases">
        <title>Complete genome sequence of Roseovarius sp. MME-070.</title>
        <authorList>
            <person name="Nam Y.-D."/>
            <person name="Kang J."/>
            <person name="Chung W.-H."/>
            <person name="Park Y.S."/>
        </authorList>
    </citation>
    <scope>NUCLEOTIDE SEQUENCE [LARGE SCALE GENOMIC DNA]</scope>
    <source>
        <strain evidence="3">MME-070</strain>
    </source>
</reference>
<feature type="transmembrane region" description="Helical" evidence="1">
    <location>
        <begin position="180"/>
        <end position="202"/>
    </location>
</feature>
<dbReference type="EMBL" id="CP034348">
    <property type="protein sequence ID" value="QGX98040.1"/>
    <property type="molecule type" value="Genomic_DNA"/>
</dbReference>
<protein>
    <submittedName>
        <fullName evidence="2">DUF4239 domain-containing protein</fullName>
    </submittedName>
</protein>
<dbReference type="Pfam" id="PF14023">
    <property type="entry name" value="Bestrophin-like"/>
    <property type="match status" value="1"/>
</dbReference>
<name>A0A6I6ILU2_9RHOB</name>
<keyword evidence="1" id="KW-0472">Membrane</keyword>
<sequence length="260" mass="28466">MLFSLHPVIAGLVFIAGVIAVSLASYALTRWALLARTDEDSRELAGSVLFRVAALHGLVLALVFAQELTSIRDVHVTSAHEAAMLADIYYDLERYDAEGTQEIRAELARYAIAVIDEEWPSLAGDGRLSDAAWQAWERGYESILDLSPETPRQERLLGIMLADIRELSELREARENAAHFGASQLFLIAALSGILLISAGYFTYPATALNLMLLSGFAAFTGLIIFFVMAYANPYHAPGNATPLGFERFLSDEVRALGAR</sequence>
<gene>
    <name evidence="2" type="ORF">EI983_07020</name>
</gene>
<evidence type="ECO:0000256" key="1">
    <source>
        <dbReference type="SAM" id="Phobius"/>
    </source>
</evidence>
<feature type="transmembrane region" description="Helical" evidence="1">
    <location>
        <begin position="208"/>
        <end position="232"/>
    </location>
</feature>
<keyword evidence="3" id="KW-1185">Reference proteome</keyword>
<feature type="transmembrane region" description="Helical" evidence="1">
    <location>
        <begin position="48"/>
        <end position="65"/>
    </location>
</feature>
<proteinExistence type="predicted"/>
<accession>A0A6I6ILU2</accession>
<dbReference type="InterPro" id="IPR025333">
    <property type="entry name" value="DUF4239"/>
</dbReference>
<organism evidence="2 3">
    <name type="scientific">Roseovarius faecimaris</name>
    <dbReference type="NCBI Taxonomy" id="2494550"/>
    <lineage>
        <taxon>Bacteria</taxon>
        <taxon>Pseudomonadati</taxon>
        <taxon>Pseudomonadota</taxon>
        <taxon>Alphaproteobacteria</taxon>
        <taxon>Rhodobacterales</taxon>
        <taxon>Roseobacteraceae</taxon>
        <taxon>Roseovarius</taxon>
    </lineage>
</organism>